<dbReference type="InterPro" id="IPR015867">
    <property type="entry name" value="N-reg_PII/ATP_PRibTrfase_C"/>
</dbReference>
<gene>
    <name evidence="8" type="ORF">AS033_06870</name>
    <name evidence="9" type="ORF">RSA11_00800</name>
    <name evidence="10" type="ORF">SZL87_07870</name>
</gene>
<dbReference type="GeneID" id="90835932"/>
<dbReference type="EMBL" id="JBAWKY010000002">
    <property type="protein sequence ID" value="MEI4462333.1"/>
    <property type="molecule type" value="Genomic_DNA"/>
</dbReference>
<feature type="transmembrane region" description="Helical" evidence="6">
    <location>
        <begin position="154"/>
        <end position="187"/>
    </location>
</feature>
<dbReference type="AlphaFoldDB" id="A0A0V8GFS6"/>
<comment type="caution">
    <text evidence="8">The sequence shown here is derived from an EMBL/GenBank/DDBJ whole genome shotgun (WGS) entry which is preliminary data.</text>
</comment>
<dbReference type="Gene3D" id="3.30.70.120">
    <property type="match status" value="1"/>
</dbReference>
<keyword evidence="5 6" id="KW-0472">Membrane</keyword>
<evidence type="ECO:0000313" key="8">
    <source>
        <dbReference type="EMBL" id="KSU49093.1"/>
    </source>
</evidence>
<evidence type="ECO:0000256" key="3">
    <source>
        <dbReference type="ARBA" id="ARBA00022692"/>
    </source>
</evidence>
<sequence length="283" mass="30859">MTAVVKESMLKVIVASIGGFVIAVAMNWFLIPSGVYSTGFTGLAQILTQVLQNTAFAFGENVWFLALNIPLIVLAWIMLGRSFTIITLVSVLATTIFIGLIPQYAVIPGDQTLNAVFGGVLLAIGTGITIKFGASTGGFDIVALIFARFSDRSVGLYLFVLNFLIALLAGALFGWSTALYTIVFIYVTSKVVDEIHTSNQRLTIFIVTNHADDITTALHQHIIRGITQIPSIGTYSRAEKATLMMVIERHELRDIERICREADETVFINVVATDSVVGYFRKG</sequence>
<dbReference type="Proteomes" id="UP001387110">
    <property type="component" value="Unassembled WGS sequence"/>
</dbReference>
<evidence type="ECO:0000313" key="12">
    <source>
        <dbReference type="Proteomes" id="UP000072605"/>
    </source>
</evidence>
<feature type="transmembrane region" description="Helical" evidence="6">
    <location>
        <begin position="62"/>
        <end position="79"/>
    </location>
</feature>
<evidence type="ECO:0000313" key="13">
    <source>
        <dbReference type="Proteomes" id="UP001387110"/>
    </source>
</evidence>
<keyword evidence="13" id="KW-1185">Reference proteome</keyword>
<feature type="transmembrane region" description="Helical" evidence="6">
    <location>
        <begin position="86"/>
        <end position="107"/>
    </location>
</feature>
<dbReference type="Proteomes" id="UP000053797">
    <property type="component" value="Unassembled WGS sequence"/>
</dbReference>
<name>A0A0V8GFS6_9BACL</name>
<evidence type="ECO:0000256" key="2">
    <source>
        <dbReference type="ARBA" id="ARBA00022475"/>
    </source>
</evidence>
<keyword evidence="4 6" id="KW-1133">Transmembrane helix</keyword>
<evidence type="ECO:0000256" key="4">
    <source>
        <dbReference type="ARBA" id="ARBA00022989"/>
    </source>
</evidence>
<protein>
    <submittedName>
        <fullName evidence="9">Membrane protein</fullName>
    </submittedName>
    <submittedName>
        <fullName evidence="10">YitT family protein</fullName>
    </submittedName>
</protein>
<dbReference type="Pfam" id="PF02588">
    <property type="entry name" value="YitT_membrane"/>
    <property type="match status" value="1"/>
</dbReference>
<reference evidence="9 12" key="2">
    <citation type="journal article" date="2016" name="Front. Microbiol.">
        <title>Genomic Resource of Rice Seed Associated Bacteria.</title>
        <authorList>
            <person name="Midha S."/>
            <person name="Bansal K."/>
            <person name="Sharma S."/>
            <person name="Kumar N."/>
            <person name="Patil P.P."/>
            <person name="Chaudhry V."/>
            <person name="Patil P.B."/>
        </authorList>
    </citation>
    <scope>NUCLEOTIDE SEQUENCE [LARGE SCALE GENOMIC DNA]</scope>
    <source>
        <strain evidence="9 12">RSA11</strain>
    </source>
</reference>
<dbReference type="PANTHER" id="PTHR33545">
    <property type="entry name" value="UPF0750 MEMBRANE PROTEIN YITT-RELATED"/>
    <property type="match status" value="1"/>
</dbReference>
<keyword evidence="2" id="KW-1003">Cell membrane</keyword>
<keyword evidence="3 6" id="KW-0812">Transmembrane</keyword>
<feature type="transmembrane region" description="Helical" evidence="6">
    <location>
        <begin position="12"/>
        <end position="31"/>
    </location>
</feature>
<dbReference type="EMBL" id="LNQL01000002">
    <property type="protein sequence ID" value="KSU49093.1"/>
    <property type="molecule type" value="Genomic_DNA"/>
</dbReference>
<dbReference type="PIRSF" id="PIRSF006483">
    <property type="entry name" value="Membrane_protein_YitT"/>
    <property type="match status" value="1"/>
</dbReference>
<accession>A0A0V8GFS6</accession>
<evidence type="ECO:0000313" key="11">
    <source>
        <dbReference type="Proteomes" id="UP000053797"/>
    </source>
</evidence>
<feature type="transmembrane region" description="Helical" evidence="6">
    <location>
        <begin position="113"/>
        <end position="134"/>
    </location>
</feature>
<evidence type="ECO:0000259" key="7">
    <source>
        <dbReference type="Pfam" id="PF10035"/>
    </source>
</evidence>
<dbReference type="Proteomes" id="UP000072605">
    <property type="component" value="Unassembled WGS sequence"/>
</dbReference>
<dbReference type="GO" id="GO:0005886">
    <property type="term" value="C:plasma membrane"/>
    <property type="evidence" value="ECO:0007669"/>
    <property type="project" value="UniProtKB-SubCell"/>
</dbReference>
<evidence type="ECO:0000313" key="10">
    <source>
        <dbReference type="EMBL" id="MEI4462333.1"/>
    </source>
</evidence>
<dbReference type="PANTHER" id="PTHR33545:SF5">
    <property type="entry name" value="UPF0750 MEMBRANE PROTEIN YITT"/>
    <property type="match status" value="1"/>
</dbReference>
<reference evidence="10 13" key="3">
    <citation type="submission" date="2023-12" db="EMBL/GenBank/DDBJ databases">
        <authorList>
            <person name="Easwaran N."/>
            <person name="Lazarus H.P.S."/>
        </authorList>
    </citation>
    <scope>NUCLEOTIDE SEQUENCE [LARGE SCALE GENOMIC DNA]</scope>
    <source>
        <strain evidence="10 13">VIT-2023</strain>
    </source>
</reference>
<dbReference type="Pfam" id="PF10035">
    <property type="entry name" value="DUF2179"/>
    <property type="match status" value="1"/>
</dbReference>
<evidence type="ECO:0000256" key="6">
    <source>
        <dbReference type="SAM" id="Phobius"/>
    </source>
</evidence>
<proteinExistence type="predicted"/>
<evidence type="ECO:0000256" key="1">
    <source>
        <dbReference type="ARBA" id="ARBA00004651"/>
    </source>
</evidence>
<dbReference type="InterPro" id="IPR051461">
    <property type="entry name" value="UPF0750_membrane"/>
</dbReference>
<evidence type="ECO:0000313" key="9">
    <source>
        <dbReference type="EMBL" id="KTR28644.1"/>
    </source>
</evidence>
<reference evidence="8 11" key="1">
    <citation type="journal article" date="2015" name="Int. J. Syst. Evol. Microbiol.">
        <title>Exiguobacterium enclense sp. nov., isolated from sediment.</title>
        <authorList>
            <person name="Dastager S.G."/>
            <person name="Mawlankar R."/>
            <person name="Sonalkar V.V."/>
            <person name="Thorat M.N."/>
            <person name="Mual P."/>
            <person name="Verma A."/>
            <person name="Krishnamurthi S."/>
            <person name="Tang S.K."/>
            <person name="Li W.J."/>
        </authorList>
    </citation>
    <scope>NUCLEOTIDE SEQUENCE [LARGE SCALE GENOMIC DNA]</scope>
    <source>
        <strain evidence="8 11">NIO-1109</strain>
    </source>
</reference>
<dbReference type="RefSeq" id="WP_023467413.1">
    <property type="nucleotide sequence ID" value="NZ_FMYN01000002.1"/>
</dbReference>
<evidence type="ECO:0000256" key="5">
    <source>
        <dbReference type="ARBA" id="ARBA00023136"/>
    </source>
</evidence>
<dbReference type="EMBL" id="LDQV01000003">
    <property type="protein sequence ID" value="KTR28644.1"/>
    <property type="molecule type" value="Genomic_DNA"/>
</dbReference>
<dbReference type="InterPro" id="IPR003740">
    <property type="entry name" value="YitT"/>
</dbReference>
<organism evidence="8 11">
    <name type="scientific">Exiguobacterium indicum</name>
    <dbReference type="NCBI Taxonomy" id="296995"/>
    <lineage>
        <taxon>Bacteria</taxon>
        <taxon>Bacillati</taxon>
        <taxon>Bacillota</taxon>
        <taxon>Bacilli</taxon>
        <taxon>Bacillales</taxon>
        <taxon>Bacillales Family XII. Incertae Sedis</taxon>
        <taxon>Exiguobacterium</taxon>
    </lineage>
</organism>
<feature type="domain" description="DUF2179" evidence="7">
    <location>
        <begin position="224"/>
        <end position="278"/>
    </location>
</feature>
<dbReference type="InterPro" id="IPR019264">
    <property type="entry name" value="DUF2179"/>
</dbReference>
<comment type="subcellular location">
    <subcellularLocation>
        <location evidence="1">Cell membrane</location>
        <topology evidence="1">Multi-pass membrane protein</topology>
    </subcellularLocation>
</comment>